<dbReference type="Proteomes" id="UP000322245">
    <property type="component" value="Unassembled WGS sequence"/>
</dbReference>
<protein>
    <submittedName>
        <fullName evidence="1">Uncharacterized protein</fullName>
    </submittedName>
</protein>
<dbReference type="AlphaFoldDB" id="A0A5D3B1I2"/>
<evidence type="ECO:0000313" key="1">
    <source>
        <dbReference type="EMBL" id="TYJ56958.1"/>
    </source>
</evidence>
<accession>A0A5D3B1I2</accession>
<keyword evidence="2" id="KW-1185">Reference proteome</keyword>
<sequence length="69" mass="7609">MAFKWSAIGFTLLSTGIFFGSKPRIFQALAPFQVVKSWNAQFLQVREIPMTTARGGASQHPSTDPSPPR</sequence>
<organism evidence="1 2">
    <name type="scientific">Cryptococcus floricola</name>
    <dbReference type="NCBI Taxonomy" id="2591691"/>
    <lineage>
        <taxon>Eukaryota</taxon>
        <taxon>Fungi</taxon>
        <taxon>Dikarya</taxon>
        <taxon>Basidiomycota</taxon>
        <taxon>Agaricomycotina</taxon>
        <taxon>Tremellomycetes</taxon>
        <taxon>Tremellales</taxon>
        <taxon>Cryptococcaceae</taxon>
        <taxon>Cryptococcus</taxon>
    </lineage>
</organism>
<reference evidence="1 2" key="1">
    <citation type="submission" date="2017-05" db="EMBL/GenBank/DDBJ databases">
        <title>The Genome Sequence of Tsuchiyaea wingfieldii DSM 27421.</title>
        <authorList>
            <person name="Cuomo C."/>
            <person name="Passer A."/>
            <person name="Billmyre B."/>
            <person name="Heitman J."/>
        </authorList>
    </citation>
    <scope>NUCLEOTIDE SEQUENCE [LARGE SCALE GENOMIC DNA]</scope>
    <source>
        <strain evidence="1 2">DSM 27421</strain>
    </source>
</reference>
<proteinExistence type="predicted"/>
<name>A0A5D3B1I2_9TREE</name>
<evidence type="ECO:0000313" key="2">
    <source>
        <dbReference type="Proteomes" id="UP000322245"/>
    </source>
</evidence>
<gene>
    <name evidence="1" type="ORF">B9479_002404</name>
</gene>
<comment type="caution">
    <text evidence="1">The sequence shown here is derived from an EMBL/GenBank/DDBJ whole genome shotgun (WGS) entry which is preliminary data.</text>
</comment>
<dbReference type="EMBL" id="NIDF01000018">
    <property type="protein sequence ID" value="TYJ56958.1"/>
    <property type="molecule type" value="Genomic_DNA"/>
</dbReference>